<gene>
    <name evidence="2" type="ORF">BPP43_02530</name>
</gene>
<organism evidence="2 3">
    <name type="scientific">Brachyspira pilosicoli P43/6/78</name>
    <dbReference type="NCBI Taxonomy" id="1042417"/>
    <lineage>
        <taxon>Bacteria</taxon>
        <taxon>Pseudomonadati</taxon>
        <taxon>Spirochaetota</taxon>
        <taxon>Spirochaetia</taxon>
        <taxon>Brachyspirales</taxon>
        <taxon>Brachyspiraceae</taxon>
        <taxon>Brachyspira</taxon>
    </lineage>
</organism>
<evidence type="ECO:0000313" key="3">
    <source>
        <dbReference type="Proteomes" id="UP000010793"/>
    </source>
</evidence>
<dbReference type="RefSeq" id="WP_013243078.1">
    <property type="nucleotide sequence ID" value="NC_019908.1"/>
</dbReference>
<feature type="domain" description="DUF8052" evidence="1">
    <location>
        <begin position="12"/>
        <end position="166"/>
    </location>
</feature>
<evidence type="ECO:0000313" key="2">
    <source>
        <dbReference type="EMBL" id="AGA65824.1"/>
    </source>
</evidence>
<name>A0A3B6VKZ7_BRAPL</name>
<dbReference type="InterPro" id="IPR058365">
    <property type="entry name" value="DUF8052"/>
</dbReference>
<evidence type="ECO:0000259" key="1">
    <source>
        <dbReference type="Pfam" id="PF26226"/>
    </source>
</evidence>
<reference evidence="2 3" key="1">
    <citation type="journal article" date="2013" name="Genome Announc.">
        <title>Complete Genome Sequence of the Porcine Strain Brachyspira pilosicoli P43/6/78(T.).</title>
        <authorList>
            <person name="Lin C."/>
            <person name="den Bakker H.C."/>
            <person name="Suzuki H."/>
            <person name="Lefebure T."/>
            <person name="Ponnala L."/>
            <person name="Sun Q."/>
            <person name="Stanhope M.J."/>
            <person name="Wiedmann M."/>
            <person name="Duhamel G.E."/>
        </authorList>
    </citation>
    <scope>NUCLEOTIDE SEQUENCE [LARGE SCALE GENOMIC DNA]</scope>
    <source>
        <strain evidence="2 3">P43/6/78</strain>
    </source>
</reference>
<dbReference type="Pfam" id="PF26226">
    <property type="entry name" value="DUF8052"/>
    <property type="match status" value="1"/>
</dbReference>
<sequence>MARLNIDNEEVKKYIFSLSEKLMRHFDLEYQINKENEYFDLYAFHRNDFFKSFITTSTVYEGYSVFEHMLVRFIKNCTLENIEEFQDMLVRLTPILSNPNKFHKRSIITGIIITDISLEKEWEKIVKKFFYRVSYKLSFHGWSETEYAIVSIKDKSVYLPKMRKKELKNLLLDF</sequence>
<dbReference type="KEGG" id="bpip:BPP43_02530"/>
<dbReference type="GeneID" id="56438701"/>
<dbReference type="EMBL" id="CP002873">
    <property type="protein sequence ID" value="AGA65824.1"/>
    <property type="molecule type" value="Genomic_DNA"/>
</dbReference>
<proteinExistence type="predicted"/>
<accession>A0A3B6VKZ7</accession>
<keyword evidence="3" id="KW-1185">Reference proteome</keyword>
<dbReference type="Proteomes" id="UP000010793">
    <property type="component" value="Chromosome"/>
</dbReference>
<protein>
    <recommendedName>
        <fullName evidence="1">DUF8052 domain-containing protein</fullName>
    </recommendedName>
</protein>
<dbReference type="AlphaFoldDB" id="A0A3B6VKZ7"/>